<feature type="transmembrane region" description="Helical" evidence="5">
    <location>
        <begin position="23"/>
        <end position="43"/>
    </location>
</feature>
<evidence type="ECO:0000256" key="5">
    <source>
        <dbReference type="SAM" id="Phobius"/>
    </source>
</evidence>
<protein>
    <submittedName>
        <fullName evidence="6">Uncharacterized protein</fullName>
    </submittedName>
</protein>
<sequence length="86" mass="9937">MEVPASPACHRLQSRLSLHGHPLKVYSTSMAMLLTMIISRFLFNFKPTLQLFLGIIICMMSLHMYFAPPNMRLDMPVTLEPDEERE</sequence>
<reference evidence="6 7" key="1">
    <citation type="journal article" date="2023" name="Plants (Basel)">
        <title>Bridging the Gap: Combining Genomics and Transcriptomics Approaches to Understand Stylosanthes scabra, an Orphan Legume from the Brazilian Caatinga.</title>
        <authorList>
            <person name="Ferreira-Neto J.R.C."/>
            <person name="da Silva M.D."/>
            <person name="Binneck E."/>
            <person name="de Melo N.F."/>
            <person name="da Silva R.H."/>
            <person name="de Melo A.L.T.M."/>
            <person name="Pandolfi V."/>
            <person name="Bustamante F.O."/>
            <person name="Brasileiro-Vidal A.C."/>
            <person name="Benko-Iseppon A.M."/>
        </authorList>
    </citation>
    <scope>NUCLEOTIDE SEQUENCE [LARGE SCALE GENOMIC DNA]</scope>
    <source>
        <tissue evidence="6">Leaves</tissue>
    </source>
</reference>
<evidence type="ECO:0000256" key="2">
    <source>
        <dbReference type="ARBA" id="ARBA00022692"/>
    </source>
</evidence>
<comment type="caution">
    <text evidence="6">The sequence shown here is derived from an EMBL/GenBank/DDBJ whole genome shotgun (WGS) entry which is preliminary data.</text>
</comment>
<keyword evidence="7" id="KW-1185">Reference proteome</keyword>
<feature type="transmembrane region" description="Helical" evidence="5">
    <location>
        <begin position="49"/>
        <end position="67"/>
    </location>
</feature>
<dbReference type="InterPro" id="IPR007271">
    <property type="entry name" value="Nuc_sug_transpt"/>
</dbReference>
<keyword evidence="2 5" id="KW-0812">Transmembrane</keyword>
<proteinExistence type="predicted"/>
<dbReference type="Proteomes" id="UP001341840">
    <property type="component" value="Unassembled WGS sequence"/>
</dbReference>
<evidence type="ECO:0000256" key="4">
    <source>
        <dbReference type="ARBA" id="ARBA00023136"/>
    </source>
</evidence>
<evidence type="ECO:0000256" key="1">
    <source>
        <dbReference type="ARBA" id="ARBA00004141"/>
    </source>
</evidence>
<evidence type="ECO:0000313" key="6">
    <source>
        <dbReference type="EMBL" id="MED6118562.1"/>
    </source>
</evidence>
<keyword evidence="4 5" id="KW-0472">Membrane</keyword>
<dbReference type="EMBL" id="JASCZI010030215">
    <property type="protein sequence ID" value="MED6118562.1"/>
    <property type="molecule type" value="Genomic_DNA"/>
</dbReference>
<evidence type="ECO:0000256" key="3">
    <source>
        <dbReference type="ARBA" id="ARBA00022989"/>
    </source>
</evidence>
<gene>
    <name evidence="6" type="ORF">PIB30_003777</name>
</gene>
<name>A0ABU6R2G3_9FABA</name>
<organism evidence="6 7">
    <name type="scientific">Stylosanthes scabra</name>
    <dbReference type="NCBI Taxonomy" id="79078"/>
    <lineage>
        <taxon>Eukaryota</taxon>
        <taxon>Viridiplantae</taxon>
        <taxon>Streptophyta</taxon>
        <taxon>Embryophyta</taxon>
        <taxon>Tracheophyta</taxon>
        <taxon>Spermatophyta</taxon>
        <taxon>Magnoliopsida</taxon>
        <taxon>eudicotyledons</taxon>
        <taxon>Gunneridae</taxon>
        <taxon>Pentapetalae</taxon>
        <taxon>rosids</taxon>
        <taxon>fabids</taxon>
        <taxon>Fabales</taxon>
        <taxon>Fabaceae</taxon>
        <taxon>Papilionoideae</taxon>
        <taxon>50 kb inversion clade</taxon>
        <taxon>dalbergioids sensu lato</taxon>
        <taxon>Dalbergieae</taxon>
        <taxon>Pterocarpus clade</taxon>
        <taxon>Stylosanthes</taxon>
    </lineage>
</organism>
<dbReference type="PANTHER" id="PTHR10231">
    <property type="entry name" value="NUCLEOTIDE-SUGAR TRANSMEMBRANE TRANSPORTER"/>
    <property type="match status" value="1"/>
</dbReference>
<comment type="subcellular location">
    <subcellularLocation>
        <location evidence="1">Membrane</location>
        <topology evidence="1">Multi-pass membrane protein</topology>
    </subcellularLocation>
</comment>
<evidence type="ECO:0000313" key="7">
    <source>
        <dbReference type="Proteomes" id="UP001341840"/>
    </source>
</evidence>
<accession>A0ABU6R2G3</accession>
<keyword evidence="3 5" id="KW-1133">Transmembrane helix</keyword>